<organism evidence="3 4">
    <name type="scientific">Parabacteroides distasonis</name>
    <dbReference type="NCBI Taxonomy" id="823"/>
    <lineage>
        <taxon>Bacteria</taxon>
        <taxon>Pseudomonadati</taxon>
        <taxon>Bacteroidota</taxon>
        <taxon>Bacteroidia</taxon>
        <taxon>Bacteroidales</taxon>
        <taxon>Tannerellaceae</taxon>
        <taxon>Parabacteroides</taxon>
    </lineage>
</organism>
<dbReference type="PROSITE" id="PS51257">
    <property type="entry name" value="PROKAR_LIPOPROTEIN"/>
    <property type="match status" value="1"/>
</dbReference>
<feature type="chain" id="PRO_5036343143" evidence="1">
    <location>
        <begin position="22"/>
        <end position="137"/>
    </location>
</feature>
<dbReference type="EMBL" id="WKMC01000002">
    <property type="protein sequence ID" value="MRZ49386.1"/>
    <property type="molecule type" value="Genomic_DNA"/>
</dbReference>
<evidence type="ECO:0000313" key="4">
    <source>
        <dbReference type="Proteomes" id="UP000284660"/>
    </source>
</evidence>
<feature type="signal peptide" evidence="1">
    <location>
        <begin position="1"/>
        <end position="21"/>
    </location>
</feature>
<comment type="caution">
    <text evidence="3">The sequence shown here is derived from an EMBL/GenBank/DDBJ whole genome shotgun (WGS) entry which is preliminary data.</text>
</comment>
<reference evidence="2 5" key="2">
    <citation type="journal article" date="2019" name="Nat. Med.">
        <title>A library of human gut bacterial isolates paired with longitudinal multiomics data enables mechanistic microbiome research.</title>
        <authorList>
            <person name="Poyet M."/>
            <person name="Groussin M."/>
            <person name="Gibbons S.M."/>
            <person name="Avila-Pacheco J."/>
            <person name="Jiang X."/>
            <person name="Kearney S.M."/>
            <person name="Perrotta A.R."/>
            <person name="Berdy B."/>
            <person name="Zhao S."/>
            <person name="Lieberman T.D."/>
            <person name="Swanson P.K."/>
            <person name="Smith M."/>
            <person name="Roesemann S."/>
            <person name="Alexander J.E."/>
            <person name="Rich S.A."/>
            <person name="Livny J."/>
            <person name="Vlamakis H."/>
            <person name="Clish C."/>
            <person name="Bullock K."/>
            <person name="Deik A."/>
            <person name="Scott J."/>
            <person name="Pierce K.A."/>
            <person name="Xavier R.J."/>
            <person name="Alm E.J."/>
        </authorList>
    </citation>
    <scope>NUCLEOTIDE SEQUENCE [LARGE SCALE GENOMIC DNA]</scope>
    <source>
        <strain evidence="2 5">BIOML-A32</strain>
    </source>
</reference>
<proteinExistence type="predicted"/>
<dbReference type="EMBL" id="QSJN01000004">
    <property type="protein sequence ID" value="RHD75556.1"/>
    <property type="molecule type" value="Genomic_DNA"/>
</dbReference>
<dbReference type="Proteomes" id="UP000284660">
    <property type="component" value="Unassembled WGS sequence"/>
</dbReference>
<evidence type="ECO:0000313" key="3">
    <source>
        <dbReference type="EMBL" id="RHD75556.1"/>
    </source>
</evidence>
<evidence type="ECO:0000313" key="5">
    <source>
        <dbReference type="Proteomes" id="UP000441358"/>
    </source>
</evidence>
<reference evidence="3 4" key="1">
    <citation type="submission" date="2018-08" db="EMBL/GenBank/DDBJ databases">
        <title>A genome reference for cultivated species of the human gut microbiota.</title>
        <authorList>
            <person name="Zou Y."/>
            <person name="Xue W."/>
            <person name="Luo G."/>
        </authorList>
    </citation>
    <scope>NUCLEOTIDE SEQUENCE [LARGE SCALE GENOMIC DNA]</scope>
    <source>
        <strain evidence="3 4">AM30-4</strain>
    </source>
</reference>
<accession>A0A3R6E4T0</accession>
<name>A0A3R6E4T0_PARDI</name>
<dbReference type="Proteomes" id="UP000441358">
    <property type="component" value="Unassembled WGS sequence"/>
</dbReference>
<dbReference type="AlphaFoldDB" id="A0A3R6E4T0"/>
<gene>
    <name evidence="3" type="ORF">DW782_07730</name>
    <name evidence="2" type="ORF">GKD66_03830</name>
</gene>
<evidence type="ECO:0000313" key="2">
    <source>
        <dbReference type="EMBL" id="MRZ49386.1"/>
    </source>
</evidence>
<dbReference type="RefSeq" id="WP_008779253.1">
    <property type="nucleotide sequence ID" value="NZ_CAXSUO010000002.1"/>
</dbReference>
<keyword evidence="1" id="KW-0732">Signal</keyword>
<protein>
    <submittedName>
        <fullName evidence="3">Uncharacterized protein</fullName>
    </submittedName>
</protein>
<evidence type="ECO:0000256" key="1">
    <source>
        <dbReference type="SAM" id="SignalP"/>
    </source>
</evidence>
<sequence>MKKTLLTFTLLAGLSSCTNLSEDLDMIGTQNITQTKSGNLSISENEPAIVKDLRNYISQIKLQGKQARVLTSYTLTPYIYKEDTIMYIANYEDGWETHQLGINWGYDGSYDYLWLEASSYSDWVSNTTYDTERYMLK</sequence>